<keyword evidence="2" id="KW-1185">Reference proteome</keyword>
<sequence length="334" mass="38387">MTPPVFPLDAWWPRKRAEWPGPRAPSSPDNCKFPKGFPEKESVAIIRTYAKAVRELNKAIRIPLTDGDQNRLLAEQRNGEDQESRWQYCILDEDLGNLDLDAVHDFCWKICAVYMLLPENYREDGIYIYHFLDSKWFQGVKPPAFCGSFIAKGIHLTAFREPLEIMELHRRVCDQVTSRQRILSEQDVAEHGEKDAKRAGMKNTFWSHADYHLLPIFRRFFIVLDVLEKPEEDWQDVIDWADQPAQLVFTQDHTERLAIDPIDVEQLGVHCDVQAEGNTVTGKLGSLVDIILELWAKEKATPSTLNSVAEELDGRLRYIRQDERQSIAGSQAGA</sequence>
<accession>A0ABR4IEW3</accession>
<proteinExistence type="predicted"/>
<comment type="caution">
    <text evidence="1">The sequence shown here is derived from an EMBL/GenBank/DDBJ whole genome shotgun (WGS) entry which is preliminary data.</text>
</comment>
<reference evidence="1 2" key="1">
    <citation type="submission" date="2024-07" db="EMBL/GenBank/DDBJ databases">
        <title>Section-level genome sequencing and comparative genomics of Aspergillus sections Usti and Cavernicolus.</title>
        <authorList>
            <consortium name="Lawrence Berkeley National Laboratory"/>
            <person name="Nybo J.L."/>
            <person name="Vesth T.C."/>
            <person name="Theobald S."/>
            <person name="Frisvad J.C."/>
            <person name="Larsen T.O."/>
            <person name="Kjaerboelling I."/>
            <person name="Rothschild-Mancinelli K."/>
            <person name="Lyhne E.K."/>
            <person name="Kogle M.E."/>
            <person name="Barry K."/>
            <person name="Clum A."/>
            <person name="Na H."/>
            <person name="Ledsgaard L."/>
            <person name="Lin J."/>
            <person name="Lipzen A."/>
            <person name="Kuo A."/>
            <person name="Riley R."/>
            <person name="Mondo S."/>
            <person name="LaButti K."/>
            <person name="Haridas S."/>
            <person name="Pangalinan J."/>
            <person name="Salamov A.A."/>
            <person name="Simmons B.A."/>
            <person name="Magnuson J.K."/>
            <person name="Chen J."/>
            <person name="Drula E."/>
            <person name="Henrissat B."/>
            <person name="Wiebenga A."/>
            <person name="Lubbers R.J."/>
            <person name="Gomes A.C."/>
            <person name="Makela M.R."/>
            <person name="Stajich J."/>
            <person name="Grigoriev I.V."/>
            <person name="Mortensen U.H."/>
            <person name="De vries R.P."/>
            <person name="Baker S.E."/>
            <person name="Andersen M.R."/>
        </authorList>
    </citation>
    <scope>NUCLEOTIDE SEQUENCE [LARGE SCALE GENOMIC DNA]</scope>
    <source>
        <strain evidence="1 2">CBS 600.67</strain>
    </source>
</reference>
<name>A0ABR4IEW3_9EURO</name>
<evidence type="ECO:0000313" key="1">
    <source>
        <dbReference type="EMBL" id="KAL2826278.1"/>
    </source>
</evidence>
<organism evidence="1 2">
    <name type="scientific">Aspergillus cavernicola</name>
    <dbReference type="NCBI Taxonomy" id="176166"/>
    <lineage>
        <taxon>Eukaryota</taxon>
        <taxon>Fungi</taxon>
        <taxon>Dikarya</taxon>
        <taxon>Ascomycota</taxon>
        <taxon>Pezizomycotina</taxon>
        <taxon>Eurotiomycetes</taxon>
        <taxon>Eurotiomycetidae</taxon>
        <taxon>Eurotiales</taxon>
        <taxon>Aspergillaceae</taxon>
        <taxon>Aspergillus</taxon>
        <taxon>Aspergillus subgen. Nidulantes</taxon>
    </lineage>
</organism>
<evidence type="ECO:0000313" key="2">
    <source>
        <dbReference type="Proteomes" id="UP001610335"/>
    </source>
</evidence>
<protein>
    <submittedName>
        <fullName evidence="1">Uncharacterized protein</fullName>
    </submittedName>
</protein>
<gene>
    <name evidence="1" type="ORF">BDW59DRAFT_161116</name>
</gene>
<dbReference type="Proteomes" id="UP001610335">
    <property type="component" value="Unassembled WGS sequence"/>
</dbReference>
<dbReference type="EMBL" id="JBFXLS010000031">
    <property type="protein sequence ID" value="KAL2826278.1"/>
    <property type="molecule type" value="Genomic_DNA"/>
</dbReference>